<accession>A0A1V6NR02</accession>
<sequence length="324" mass="36546">MQQVDTPSQVSGLNSQSLHLFFSIVSTLQLLRENNMDFAIESPDTMPSYDSDTASEERPSSQPVNTKIQAKFQIARPPPKSSQLLRLSPKLLLQIQQLPPNHRPVPVLEIWQPPLRKSKLTRGFPQRPKLGARDIYATLNEPYITTKQPNEQDHPREPDTQSYNIQEKDTVAAMCQPSSSDNPTSSSIHFRDTRCIWQASPSSAGSEKGTSYRFVIKKEDNTTDSEQCRMIMQWEKRDLPGSSDNEQFVLLAIDRKMRRKSRIASMTRAGFDVSVKKSSILDHLRTCLALTEPVSEGSTDLETWVYNLVLTLGVTVASQEGWLG</sequence>
<reference evidence="3" key="1">
    <citation type="journal article" date="2017" name="Nat. Microbiol.">
        <title>Global analysis of biosynthetic gene clusters reveals vast potential of secondary metabolite production in Penicillium species.</title>
        <authorList>
            <person name="Nielsen J.C."/>
            <person name="Grijseels S."/>
            <person name="Prigent S."/>
            <person name="Ji B."/>
            <person name="Dainat J."/>
            <person name="Nielsen K.F."/>
            <person name="Frisvad J.C."/>
            <person name="Workman M."/>
            <person name="Nielsen J."/>
        </authorList>
    </citation>
    <scope>NUCLEOTIDE SEQUENCE [LARGE SCALE GENOMIC DNA]</scope>
    <source>
        <strain evidence="3">IBT 4502</strain>
    </source>
</reference>
<evidence type="ECO:0000313" key="2">
    <source>
        <dbReference type="EMBL" id="OQD67007.1"/>
    </source>
</evidence>
<dbReference type="AlphaFoldDB" id="A0A1V6NR02"/>
<protein>
    <submittedName>
        <fullName evidence="2">Uncharacterized protein</fullName>
    </submittedName>
</protein>
<dbReference type="OrthoDB" id="4475042at2759"/>
<name>A0A1V6NR02_PENPO</name>
<comment type="caution">
    <text evidence="2">The sequence shown here is derived from an EMBL/GenBank/DDBJ whole genome shotgun (WGS) entry which is preliminary data.</text>
</comment>
<dbReference type="Proteomes" id="UP000191408">
    <property type="component" value="Unassembled WGS sequence"/>
</dbReference>
<gene>
    <name evidence="2" type="ORF">PENPOL_c004G08902</name>
</gene>
<keyword evidence="3" id="KW-1185">Reference proteome</keyword>
<organism evidence="2 3">
    <name type="scientific">Penicillium polonicum</name>
    <dbReference type="NCBI Taxonomy" id="60169"/>
    <lineage>
        <taxon>Eukaryota</taxon>
        <taxon>Fungi</taxon>
        <taxon>Dikarya</taxon>
        <taxon>Ascomycota</taxon>
        <taxon>Pezizomycotina</taxon>
        <taxon>Eurotiomycetes</taxon>
        <taxon>Eurotiomycetidae</taxon>
        <taxon>Eurotiales</taxon>
        <taxon>Aspergillaceae</taxon>
        <taxon>Penicillium</taxon>
    </lineage>
</organism>
<dbReference type="EMBL" id="MDYM01000004">
    <property type="protein sequence ID" value="OQD67007.1"/>
    <property type="molecule type" value="Genomic_DNA"/>
</dbReference>
<evidence type="ECO:0000313" key="3">
    <source>
        <dbReference type="Proteomes" id="UP000191408"/>
    </source>
</evidence>
<evidence type="ECO:0000256" key="1">
    <source>
        <dbReference type="SAM" id="MobiDB-lite"/>
    </source>
</evidence>
<proteinExistence type="predicted"/>
<feature type="region of interest" description="Disordered" evidence="1">
    <location>
        <begin position="41"/>
        <end position="64"/>
    </location>
</feature>